<proteinExistence type="inferred from homology"/>
<feature type="signal peptide" evidence="14">
    <location>
        <begin position="1"/>
        <end position="19"/>
    </location>
</feature>
<dbReference type="EC" id="3.4.24.39" evidence="14"/>
<gene>
    <name evidence="15" type="ORF">PRK78_005008</name>
</gene>
<keyword evidence="4 14" id="KW-0165">Cleavage on pair of basic residues</keyword>
<keyword evidence="10" id="KW-0865">Zymogen</keyword>
<comment type="function">
    <text evidence="14">Secreted metalloproteinase that allows assimilation of proteinaceous substrates. Shows high activities on basic nuclear substrates such as histone and protamine.</text>
</comment>
<evidence type="ECO:0000313" key="16">
    <source>
        <dbReference type="Proteomes" id="UP001219355"/>
    </source>
</evidence>
<reference evidence="15" key="1">
    <citation type="submission" date="2023-03" db="EMBL/GenBank/DDBJ databases">
        <title>Emydomyces testavorans Genome Sequence.</title>
        <authorList>
            <person name="Hoyer L."/>
        </authorList>
    </citation>
    <scope>NUCLEOTIDE SEQUENCE</scope>
    <source>
        <strain evidence="15">16-2883</strain>
    </source>
</reference>
<evidence type="ECO:0000256" key="14">
    <source>
        <dbReference type="RuleBase" id="RU361126"/>
    </source>
</evidence>
<evidence type="ECO:0000256" key="8">
    <source>
        <dbReference type="ARBA" id="ARBA00022833"/>
    </source>
</evidence>
<keyword evidence="8 13" id="KW-0862">Zinc</keyword>
<dbReference type="Gene3D" id="3.40.390.10">
    <property type="entry name" value="Collagenase (Catalytic Domain)"/>
    <property type="match status" value="1"/>
</dbReference>
<keyword evidence="11" id="KW-1015">Disulfide bond</keyword>
<evidence type="ECO:0000256" key="9">
    <source>
        <dbReference type="ARBA" id="ARBA00023049"/>
    </source>
</evidence>
<evidence type="ECO:0000256" key="10">
    <source>
        <dbReference type="ARBA" id="ARBA00023145"/>
    </source>
</evidence>
<evidence type="ECO:0000256" key="2">
    <source>
        <dbReference type="ARBA" id="ARBA00010279"/>
    </source>
</evidence>
<dbReference type="InterPro" id="IPR024079">
    <property type="entry name" value="MetalloPept_cat_dom_sf"/>
</dbReference>
<feature type="binding site" evidence="13">
    <location>
        <position position="312"/>
    </location>
    <ligand>
        <name>Zn(2+)</name>
        <dbReference type="ChEBI" id="CHEBI:29105"/>
        <note>catalytic</note>
    </ligand>
</feature>
<dbReference type="GO" id="GO:0004222">
    <property type="term" value="F:metalloendopeptidase activity"/>
    <property type="evidence" value="ECO:0007669"/>
    <property type="project" value="InterPro"/>
</dbReference>
<dbReference type="PANTHER" id="PTHR37016:SF3">
    <property type="entry name" value="NEUTRAL PROTEASE 2-RELATED"/>
    <property type="match status" value="1"/>
</dbReference>
<dbReference type="GO" id="GO:0046872">
    <property type="term" value="F:metal ion binding"/>
    <property type="evidence" value="ECO:0007669"/>
    <property type="project" value="UniProtKB-KW"/>
</dbReference>
<comment type="catalytic activity">
    <reaction evidence="1 14">
        <text>Preferential cleavage of bonds with hydrophobic residues in P1'. Also 3-Asn-|-Gln-4 and 8-Gly-|-Ser-9 bonds in insulin B chain.</text>
        <dbReference type="EC" id="3.4.24.39"/>
    </reaction>
</comment>
<dbReference type="Gene3D" id="2.60.40.2970">
    <property type="match status" value="1"/>
</dbReference>
<evidence type="ECO:0000256" key="13">
    <source>
        <dbReference type="PIRSR" id="PIRSR601384-2"/>
    </source>
</evidence>
<accession>A0AAF0IM84</accession>
<evidence type="ECO:0000256" key="6">
    <source>
        <dbReference type="ARBA" id="ARBA00022729"/>
    </source>
</evidence>
<dbReference type="Proteomes" id="UP001219355">
    <property type="component" value="Chromosome 3"/>
</dbReference>
<dbReference type="AlphaFoldDB" id="A0AAF0IM84"/>
<dbReference type="InterPro" id="IPR001384">
    <property type="entry name" value="Peptidase_M35"/>
</dbReference>
<dbReference type="GO" id="GO:0006508">
    <property type="term" value="P:proteolysis"/>
    <property type="evidence" value="ECO:0007669"/>
    <property type="project" value="UniProtKB-KW"/>
</dbReference>
<evidence type="ECO:0000256" key="4">
    <source>
        <dbReference type="ARBA" id="ARBA00022685"/>
    </source>
</evidence>
<dbReference type="Pfam" id="PF02102">
    <property type="entry name" value="Peptidase_M35"/>
    <property type="match status" value="1"/>
</dbReference>
<feature type="binding site" evidence="13">
    <location>
        <position position="327"/>
    </location>
    <ligand>
        <name>Zn(2+)</name>
        <dbReference type="ChEBI" id="CHEBI:29105"/>
        <note>catalytic</note>
    </ligand>
</feature>
<keyword evidence="16" id="KW-1185">Reference proteome</keyword>
<comment type="similarity">
    <text evidence="2 14">Belongs to the peptidase M35 family.</text>
</comment>
<keyword evidence="6 14" id="KW-0732">Signal</keyword>
<evidence type="ECO:0000256" key="12">
    <source>
        <dbReference type="PIRSR" id="PIRSR601384-1"/>
    </source>
</evidence>
<keyword evidence="3 14" id="KW-0645">Protease</keyword>
<dbReference type="CDD" id="cd11008">
    <property type="entry name" value="M35_deuterolysin_like"/>
    <property type="match status" value="1"/>
</dbReference>
<feature type="active site" evidence="12">
    <location>
        <position position="313"/>
    </location>
</feature>
<keyword evidence="14" id="KW-0964">Secreted</keyword>
<feature type="chain" id="PRO_5041784552" description="Neutral protease 2" evidence="14">
    <location>
        <begin position="20"/>
        <end position="361"/>
    </location>
</feature>
<name>A0AAF0IM84_9EURO</name>
<keyword evidence="5 13" id="KW-0479">Metal-binding</keyword>
<protein>
    <recommendedName>
        <fullName evidence="14">Neutral protease 2</fullName>
        <ecNumber evidence="14">3.4.24.39</ecNumber>
    </recommendedName>
    <alternativeName>
        <fullName evidence="14">Deuterolysin</fullName>
    </alternativeName>
</protein>
<evidence type="ECO:0000313" key="15">
    <source>
        <dbReference type="EMBL" id="WEW59534.1"/>
    </source>
</evidence>
<evidence type="ECO:0000256" key="11">
    <source>
        <dbReference type="ARBA" id="ARBA00023157"/>
    </source>
</evidence>
<keyword evidence="7 14" id="KW-0378">Hydrolase</keyword>
<evidence type="ECO:0000256" key="5">
    <source>
        <dbReference type="ARBA" id="ARBA00022723"/>
    </source>
</evidence>
<dbReference type="InterPro" id="IPR050414">
    <property type="entry name" value="Fungal_M35_metalloproteases"/>
</dbReference>
<sequence>MYMQSSLLALAALACQVLAFPLSNLEERDNAALDVQLSSAGNSMVKAVITNKGNEQLSFLKFDTPFDAGMTRKVDVTKHDSAVAFTGIFSYYDINNLPQEAFAVLAPGASLESKFDIAETHDLSEGGSFKVVSEGSLMMAKGTKVEGVAHFRSNELTMDVDGAEAAKVHANVMSANVDAIVEKRSRIDQRTCQGRNAQIVQAGLQVCVGYARAAAQAASSGHQKVQEFFKTNSPQTRQNIAARFQAIAQECSSSNGGHSPIFCQDVYNHCQPGLIAYTLFSNSHVAMCPGYFNLPAKVNQGYGPDHGYVIVHELTHAPAVFSPYTTDVAYGYQQSVRLSAQQAFGNADSYSLFAAGVARGA</sequence>
<dbReference type="PANTHER" id="PTHR37016">
    <property type="match status" value="1"/>
</dbReference>
<evidence type="ECO:0000256" key="3">
    <source>
        <dbReference type="ARBA" id="ARBA00022670"/>
    </source>
</evidence>
<organism evidence="15 16">
    <name type="scientific">Emydomyces testavorans</name>
    <dbReference type="NCBI Taxonomy" id="2070801"/>
    <lineage>
        <taxon>Eukaryota</taxon>
        <taxon>Fungi</taxon>
        <taxon>Dikarya</taxon>
        <taxon>Ascomycota</taxon>
        <taxon>Pezizomycotina</taxon>
        <taxon>Eurotiomycetes</taxon>
        <taxon>Eurotiomycetidae</taxon>
        <taxon>Onygenales</taxon>
        <taxon>Nannizziopsiaceae</taxon>
        <taxon>Emydomyces</taxon>
    </lineage>
</organism>
<comment type="cofactor">
    <cofactor evidence="13 14">
        <name>Zn(2+)</name>
        <dbReference type="ChEBI" id="CHEBI:29105"/>
    </cofactor>
    <text evidence="13 14">Binds 1 zinc ion per subunit.</text>
</comment>
<dbReference type="GO" id="GO:0005576">
    <property type="term" value="C:extracellular region"/>
    <property type="evidence" value="ECO:0007669"/>
    <property type="project" value="UniProtKB-SubCell"/>
</dbReference>
<dbReference type="PRINTS" id="PR00768">
    <property type="entry name" value="DEUTEROLYSIN"/>
</dbReference>
<dbReference type="SUPFAM" id="SSF55486">
    <property type="entry name" value="Metalloproteases ('zincins'), catalytic domain"/>
    <property type="match status" value="1"/>
</dbReference>
<feature type="binding site" evidence="13">
    <location>
        <position position="316"/>
    </location>
    <ligand>
        <name>Zn(2+)</name>
        <dbReference type="ChEBI" id="CHEBI:29105"/>
        <note>catalytic</note>
    </ligand>
</feature>
<dbReference type="EMBL" id="CP120629">
    <property type="protein sequence ID" value="WEW59534.1"/>
    <property type="molecule type" value="Genomic_DNA"/>
</dbReference>
<comment type="subcellular location">
    <subcellularLocation>
        <location evidence="14">Secreted</location>
    </subcellularLocation>
</comment>
<evidence type="ECO:0000256" key="1">
    <source>
        <dbReference type="ARBA" id="ARBA00001187"/>
    </source>
</evidence>
<evidence type="ECO:0000256" key="7">
    <source>
        <dbReference type="ARBA" id="ARBA00022801"/>
    </source>
</evidence>
<keyword evidence="9 14" id="KW-0482">Metalloprotease</keyword>